<comment type="caution">
    <text evidence="1">The sequence shown here is derived from an EMBL/GenBank/DDBJ whole genome shotgun (WGS) entry which is preliminary data.</text>
</comment>
<reference evidence="1 2" key="1">
    <citation type="journal article" date="2019" name="Sci. Rep.">
        <title>A high-quality genome of Eragrostis curvula grass provides insights into Poaceae evolution and supports new strategies to enhance forage quality.</title>
        <authorList>
            <person name="Carballo J."/>
            <person name="Santos B.A.C.M."/>
            <person name="Zappacosta D."/>
            <person name="Garbus I."/>
            <person name="Selva J.P."/>
            <person name="Gallo C.A."/>
            <person name="Diaz A."/>
            <person name="Albertini E."/>
            <person name="Caccamo M."/>
            <person name="Echenique V."/>
        </authorList>
    </citation>
    <scope>NUCLEOTIDE SEQUENCE [LARGE SCALE GENOMIC DNA]</scope>
    <source>
        <strain evidence="2">cv. Victoria</strain>
        <tissue evidence="1">Leaf</tissue>
    </source>
</reference>
<keyword evidence="2" id="KW-1185">Reference proteome</keyword>
<sequence length="140" mass="16398">LPACVLVSHSRISFPLRSRPSAALRQGRSALWICLRCCFAPRFLRRDSFWLKRKDYSECKEMNTHALRILPHMCLCYAPPDPSNWFVTKRGCRCKGKTFQFLSQQPILSLYIFALLTSPLNNIRQRNKVFSKNAKEEQEF</sequence>
<feature type="non-terminal residue" evidence="1">
    <location>
        <position position="1"/>
    </location>
</feature>
<dbReference type="Proteomes" id="UP000324897">
    <property type="component" value="Chromosome 4"/>
</dbReference>
<evidence type="ECO:0000313" key="2">
    <source>
        <dbReference type="Proteomes" id="UP000324897"/>
    </source>
</evidence>
<dbReference type="AlphaFoldDB" id="A0A5J9VRH7"/>
<evidence type="ECO:0000313" key="1">
    <source>
        <dbReference type="EMBL" id="TVU39002.1"/>
    </source>
</evidence>
<dbReference type="EMBL" id="RWGY01000007">
    <property type="protein sequence ID" value="TVU39002.1"/>
    <property type="molecule type" value="Genomic_DNA"/>
</dbReference>
<protein>
    <submittedName>
        <fullName evidence="1">Uncharacterized protein</fullName>
    </submittedName>
</protein>
<gene>
    <name evidence="1" type="ORF">EJB05_12401</name>
</gene>
<accession>A0A5J9VRH7</accession>
<organism evidence="1 2">
    <name type="scientific">Eragrostis curvula</name>
    <name type="common">weeping love grass</name>
    <dbReference type="NCBI Taxonomy" id="38414"/>
    <lineage>
        <taxon>Eukaryota</taxon>
        <taxon>Viridiplantae</taxon>
        <taxon>Streptophyta</taxon>
        <taxon>Embryophyta</taxon>
        <taxon>Tracheophyta</taxon>
        <taxon>Spermatophyta</taxon>
        <taxon>Magnoliopsida</taxon>
        <taxon>Liliopsida</taxon>
        <taxon>Poales</taxon>
        <taxon>Poaceae</taxon>
        <taxon>PACMAD clade</taxon>
        <taxon>Chloridoideae</taxon>
        <taxon>Eragrostideae</taxon>
        <taxon>Eragrostidinae</taxon>
        <taxon>Eragrostis</taxon>
    </lineage>
</organism>
<name>A0A5J9VRH7_9POAL</name>
<proteinExistence type="predicted"/>